<gene>
    <name evidence="2" type="ORF">DPMN_156788</name>
</gene>
<reference evidence="2" key="2">
    <citation type="submission" date="2020-11" db="EMBL/GenBank/DDBJ databases">
        <authorList>
            <person name="McCartney M.A."/>
            <person name="Auch B."/>
            <person name="Kono T."/>
            <person name="Mallez S."/>
            <person name="Becker A."/>
            <person name="Gohl D.M."/>
            <person name="Silverstein K.A.T."/>
            <person name="Koren S."/>
            <person name="Bechman K.B."/>
            <person name="Herman A."/>
            <person name="Abrahante J.E."/>
            <person name="Garbe J."/>
        </authorList>
    </citation>
    <scope>NUCLEOTIDE SEQUENCE</scope>
    <source>
        <strain evidence="2">Duluth1</strain>
        <tissue evidence="2">Whole animal</tissue>
    </source>
</reference>
<accession>A0A9D4JC55</accession>
<dbReference type="AlphaFoldDB" id="A0A9D4JC55"/>
<organism evidence="2 3">
    <name type="scientific">Dreissena polymorpha</name>
    <name type="common">Zebra mussel</name>
    <name type="synonym">Mytilus polymorpha</name>
    <dbReference type="NCBI Taxonomy" id="45954"/>
    <lineage>
        <taxon>Eukaryota</taxon>
        <taxon>Metazoa</taxon>
        <taxon>Spiralia</taxon>
        <taxon>Lophotrochozoa</taxon>
        <taxon>Mollusca</taxon>
        <taxon>Bivalvia</taxon>
        <taxon>Autobranchia</taxon>
        <taxon>Heteroconchia</taxon>
        <taxon>Euheterodonta</taxon>
        <taxon>Imparidentia</taxon>
        <taxon>Neoheterodontei</taxon>
        <taxon>Myida</taxon>
        <taxon>Dreissenoidea</taxon>
        <taxon>Dreissenidae</taxon>
        <taxon>Dreissena</taxon>
    </lineage>
</organism>
<feature type="region of interest" description="Disordered" evidence="1">
    <location>
        <begin position="39"/>
        <end position="62"/>
    </location>
</feature>
<dbReference type="EMBL" id="JAIWYP010000007">
    <property type="protein sequence ID" value="KAH3803088.1"/>
    <property type="molecule type" value="Genomic_DNA"/>
</dbReference>
<comment type="caution">
    <text evidence="2">The sequence shown here is derived from an EMBL/GenBank/DDBJ whole genome shotgun (WGS) entry which is preliminary data.</text>
</comment>
<reference evidence="2" key="1">
    <citation type="journal article" date="2019" name="bioRxiv">
        <title>The Genome of the Zebra Mussel, Dreissena polymorpha: A Resource for Invasive Species Research.</title>
        <authorList>
            <person name="McCartney M.A."/>
            <person name="Auch B."/>
            <person name="Kono T."/>
            <person name="Mallez S."/>
            <person name="Zhang Y."/>
            <person name="Obille A."/>
            <person name="Becker A."/>
            <person name="Abrahante J.E."/>
            <person name="Garbe J."/>
            <person name="Badalamenti J.P."/>
            <person name="Herman A."/>
            <person name="Mangelson H."/>
            <person name="Liachko I."/>
            <person name="Sullivan S."/>
            <person name="Sone E.D."/>
            <person name="Koren S."/>
            <person name="Silverstein K.A.T."/>
            <person name="Beckman K.B."/>
            <person name="Gohl D.M."/>
        </authorList>
    </citation>
    <scope>NUCLEOTIDE SEQUENCE</scope>
    <source>
        <strain evidence="2">Duluth1</strain>
        <tissue evidence="2">Whole animal</tissue>
    </source>
</reference>
<dbReference type="Proteomes" id="UP000828390">
    <property type="component" value="Unassembled WGS sequence"/>
</dbReference>
<evidence type="ECO:0000256" key="1">
    <source>
        <dbReference type="SAM" id="MobiDB-lite"/>
    </source>
</evidence>
<evidence type="ECO:0000313" key="3">
    <source>
        <dbReference type="Proteomes" id="UP000828390"/>
    </source>
</evidence>
<protein>
    <submittedName>
        <fullName evidence="2">Uncharacterized protein</fullName>
    </submittedName>
</protein>
<proteinExistence type="predicted"/>
<keyword evidence="3" id="KW-1185">Reference proteome</keyword>
<evidence type="ECO:0000313" key="2">
    <source>
        <dbReference type="EMBL" id="KAH3803088.1"/>
    </source>
</evidence>
<sequence>MSPQGPWPSCFRHFFWHFFRICNILCISAAYDLGGVVTNSRKEGETTNNKPKRPGTLKEMHW</sequence>
<name>A0A9D4JC55_DREPO</name>